<sequence>MKIARLITAILVSIFLFNTTYVLSDNNNDFSKNRVEQARSIFKQIEKGNWSLALKKSKKINNKVLNDLIYWLYLNKKKNNANFYDYQNFITQNTNFPNKSYLQYLSEHKINTESISPKEILNHFKKNEPVSSFGKLRLGEALIASGETERGKKLIKENFIIANLTGFELSHFIKNYSEIIKLKDLIRRAEWLAWENKSGQLRSLMPYLTRDYKALY</sequence>
<gene>
    <name evidence="2" type="ORF">METZ01_LOCUS438972</name>
</gene>
<reference evidence="2" key="1">
    <citation type="submission" date="2018-05" db="EMBL/GenBank/DDBJ databases">
        <authorList>
            <person name="Lanie J.A."/>
            <person name="Ng W.-L."/>
            <person name="Kazmierczak K.M."/>
            <person name="Andrzejewski T.M."/>
            <person name="Davidsen T.M."/>
            <person name="Wayne K.J."/>
            <person name="Tettelin H."/>
            <person name="Glass J.I."/>
            <person name="Rusch D."/>
            <person name="Podicherti R."/>
            <person name="Tsui H.-C.T."/>
            <person name="Winkler M.E."/>
        </authorList>
    </citation>
    <scope>NUCLEOTIDE SEQUENCE</scope>
</reference>
<dbReference type="GO" id="GO:0004553">
    <property type="term" value="F:hydrolase activity, hydrolyzing O-glycosyl compounds"/>
    <property type="evidence" value="ECO:0007669"/>
    <property type="project" value="InterPro"/>
</dbReference>
<dbReference type="EMBL" id="UINC01178128">
    <property type="protein sequence ID" value="SVD86118.1"/>
    <property type="molecule type" value="Genomic_DNA"/>
</dbReference>
<accession>A0A382YUB3</accession>
<evidence type="ECO:0008006" key="3">
    <source>
        <dbReference type="Google" id="ProtNLM"/>
    </source>
</evidence>
<protein>
    <recommendedName>
        <fullName evidence="3">Transglycosylase SLT domain-containing protein</fullName>
    </recommendedName>
</protein>
<organism evidence="2">
    <name type="scientific">marine metagenome</name>
    <dbReference type="NCBI Taxonomy" id="408172"/>
    <lineage>
        <taxon>unclassified sequences</taxon>
        <taxon>metagenomes</taxon>
        <taxon>ecological metagenomes</taxon>
    </lineage>
</organism>
<dbReference type="Gene3D" id="1.25.20.10">
    <property type="entry name" value="Bacterial muramidases"/>
    <property type="match status" value="1"/>
</dbReference>
<dbReference type="SUPFAM" id="SSF48435">
    <property type="entry name" value="Bacterial muramidases"/>
    <property type="match status" value="1"/>
</dbReference>
<feature type="non-terminal residue" evidence="2">
    <location>
        <position position="216"/>
    </location>
</feature>
<evidence type="ECO:0000256" key="1">
    <source>
        <dbReference type="ARBA" id="ARBA00022729"/>
    </source>
</evidence>
<proteinExistence type="predicted"/>
<keyword evidence="1" id="KW-0732">Signal</keyword>
<name>A0A382YUB3_9ZZZZ</name>
<evidence type="ECO:0000313" key="2">
    <source>
        <dbReference type="EMBL" id="SVD86118.1"/>
    </source>
</evidence>
<dbReference type="AlphaFoldDB" id="A0A382YUB3"/>
<dbReference type="InterPro" id="IPR008939">
    <property type="entry name" value="Lytic_TGlycosylase_superhlx_U"/>
</dbReference>
<dbReference type="GO" id="GO:0042597">
    <property type="term" value="C:periplasmic space"/>
    <property type="evidence" value="ECO:0007669"/>
    <property type="project" value="InterPro"/>
</dbReference>